<dbReference type="EMBL" id="HBUE01270317">
    <property type="protein sequence ID" value="CAG6563550.1"/>
    <property type="molecule type" value="Transcribed_RNA"/>
</dbReference>
<protein>
    <submittedName>
        <fullName evidence="1">(northern house mosquito) hypothetical protein</fullName>
    </submittedName>
</protein>
<sequence length="130" mass="14210">MHSIFNIEGNLAFTKPIIEFLVPINELNQHPIDTLPILGEGLFRSQLGVGPATFVHEQVRVQGLIHAPRASVPRQAIVLRYLNPGTKTNNFGKFCPATLCKQGDAVGLVPQAEAALFGGHSWRNLSNTCR</sequence>
<accession>A0A8D8IZE8</accession>
<dbReference type="EMBL" id="HBUE01165030">
    <property type="protein sequence ID" value="CAG6512097.1"/>
    <property type="molecule type" value="Transcribed_RNA"/>
</dbReference>
<proteinExistence type="predicted"/>
<name>A0A8D8IZE8_CULPI</name>
<organism evidence="1">
    <name type="scientific">Culex pipiens</name>
    <name type="common">House mosquito</name>
    <dbReference type="NCBI Taxonomy" id="7175"/>
    <lineage>
        <taxon>Eukaryota</taxon>
        <taxon>Metazoa</taxon>
        <taxon>Ecdysozoa</taxon>
        <taxon>Arthropoda</taxon>
        <taxon>Hexapoda</taxon>
        <taxon>Insecta</taxon>
        <taxon>Pterygota</taxon>
        <taxon>Neoptera</taxon>
        <taxon>Endopterygota</taxon>
        <taxon>Diptera</taxon>
        <taxon>Nematocera</taxon>
        <taxon>Culicoidea</taxon>
        <taxon>Culicidae</taxon>
        <taxon>Culicinae</taxon>
        <taxon>Culicini</taxon>
        <taxon>Culex</taxon>
        <taxon>Culex</taxon>
    </lineage>
</organism>
<dbReference type="AlphaFoldDB" id="A0A8D8IZE8"/>
<reference evidence="1" key="1">
    <citation type="submission" date="2021-05" db="EMBL/GenBank/DDBJ databases">
        <authorList>
            <person name="Alioto T."/>
            <person name="Alioto T."/>
            <person name="Gomez Garrido J."/>
        </authorList>
    </citation>
    <scope>NUCLEOTIDE SEQUENCE</scope>
</reference>
<evidence type="ECO:0000313" key="1">
    <source>
        <dbReference type="EMBL" id="CAG6563550.1"/>
    </source>
</evidence>